<dbReference type="EMBL" id="CM004466">
    <property type="protein sequence ID" value="OCU02505.1"/>
    <property type="molecule type" value="Genomic_DNA"/>
</dbReference>
<gene>
    <name evidence="1" type="ORF">XELAEV_18008270mg</name>
</gene>
<name>A0A974E2B3_XENLA</name>
<organism evidence="1 2">
    <name type="scientific">Xenopus laevis</name>
    <name type="common">African clawed frog</name>
    <dbReference type="NCBI Taxonomy" id="8355"/>
    <lineage>
        <taxon>Eukaryota</taxon>
        <taxon>Metazoa</taxon>
        <taxon>Chordata</taxon>
        <taxon>Craniata</taxon>
        <taxon>Vertebrata</taxon>
        <taxon>Euteleostomi</taxon>
        <taxon>Amphibia</taxon>
        <taxon>Batrachia</taxon>
        <taxon>Anura</taxon>
        <taxon>Pipoidea</taxon>
        <taxon>Pipidae</taxon>
        <taxon>Xenopodinae</taxon>
        <taxon>Xenopus</taxon>
        <taxon>Xenopus</taxon>
    </lineage>
</organism>
<dbReference type="AlphaFoldDB" id="A0A974E2B3"/>
<protein>
    <submittedName>
        <fullName evidence="1">Uncharacterized protein</fullName>
    </submittedName>
</protein>
<accession>A0A974E2B3</accession>
<dbReference type="Proteomes" id="UP000694892">
    <property type="component" value="Chromosome 1L"/>
</dbReference>
<evidence type="ECO:0000313" key="2">
    <source>
        <dbReference type="Proteomes" id="UP000694892"/>
    </source>
</evidence>
<reference evidence="2" key="1">
    <citation type="journal article" date="2016" name="Nature">
        <title>Genome evolution in the allotetraploid frog Xenopus laevis.</title>
        <authorList>
            <person name="Session A.M."/>
            <person name="Uno Y."/>
            <person name="Kwon T."/>
            <person name="Chapman J.A."/>
            <person name="Toyoda A."/>
            <person name="Takahashi S."/>
            <person name="Fukui A."/>
            <person name="Hikosaka A."/>
            <person name="Suzuki A."/>
            <person name="Kondo M."/>
            <person name="van Heeringen S.J."/>
            <person name="Quigley I."/>
            <person name="Heinz S."/>
            <person name="Ogino H."/>
            <person name="Ochi H."/>
            <person name="Hellsten U."/>
            <person name="Lyons J.B."/>
            <person name="Simakov O."/>
            <person name="Putnam N."/>
            <person name="Stites J."/>
            <person name="Kuroki Y."/>
            <person name="Tanaka T."/>
            <person name="Michiue T."/>
            <person name="Watanabe M."/>
            <person name="Bogdanovic O."/>
            <person name="Lister R."/>
            <person name="Georgiou G."/>
            <person name="Paranjpe S.S."/>
            <person name="van Kruijsbergen I."/>
            <person name="Shu S."/>
            <person name="Carlson J."/>
            <person name="Kinoshita T."/>
            <person name="Ohta Y."/>
            <person name="Mawaribuchi S."/>
            <person name="Jenkins J."/>
            <person name="Grimwood J."/>
            <person name="Schmutz J."/>
            <person name="Mitros T."/>
            <person name="Mozaffari S.V."/>
            <person name="Suzuki Y."/>
            <person name="Haramoto Y."/>
            <person name="Yamamoto T.S."/>
            <person name="Takagi C."/>
            <person name="Heald R."/>
            <person name="Miller K."/>
            <person name="Haudenschild C."/>
            <person name="Kitzman J."/>
            <person name="Nakayama T."/>
            <person name="Izutsu Y."/>
            <person name="Robert J."/>
            <person name="Fortriede J."/>
            <person name="Burns K."/>
            <person name="Lotay V."/>
            <person name="Karimi K."/>
            <person name="Yasuoka Y."/>
            <person name="Dichmann D.S."/>
            <person name="Flajnik M.F."/>
            <person name="Houston D.W."/>
            <person name="Shendure J."/>
            <person name="DuPasquier L."/>
            <person name="Vize P.D."/>
            <person name="Zorn A.M."/>
            <person name="Ito M."/>
            <person name="Marcotte E.M."/>
            <person name="Wallingford J.B."/>
            <person name="Ito Y."/>
            <person name="Asashima M."/>
            <person name="Ueno N."/>
            <person name="Matsuda Y."/>
            <person name="Veenstra G.J."/>
            <person name="Fujiyama A."/>
            <person name="Harland R.M."/>
            <person name="Taira M."/>
            <person name="Rokhsar D.S."/>
        </authorList>
    </citation>
    <scope>NUCLEOTIDE SEQUENCE [LARGE SCALE GENOMIC DNA]</scope>
    <source>
        <strain evidence="2">J</strain>
    </source>
</reference>
<sequence>MDLTHFYGGFSIQTQWKRVKIIIQYRVNHIRYKETWSGTDRHATKSSTTHLQNMVHKAVRVFFASIKTYSITYFNIHLNH</sequence>
<evidence type="ECO:0000313" key="1">
    <source>
        <dbReference type="EMBL" id="OCU02505.1"/>
    </source>
</evidence>
<proteinExistence type="predicted"/>